<dbReference type="Gene3D" id="3.80.10.10">
    <property type="entry name" value="Ribonuclease Inhibitor"/>
    <property type="match status" value="3"/>
</dbReference>
<sequence>MDGNRLSKLPSVIIKNLKKLKEFECEDCGLGPTLSTGQLGFASPALMKVDLQNNEISKVEPGAITGDSGLLKSRECFRDLIGIVQDIMALASNVVNWSTCNLNAKQFRMMNNENVTELNGSFFGALSFESIFVNHTAVKTVSPSAILPLRDQIEKLEISFSQLEEFPFHSLLNFSRLSDLRLERNSLTLVSAIQSKSLEILSLGFNKIRNLEEGWATPNLRKINLTENPLEKIPAALVKSMTNLKEFHCVACKLGPTLRSGMWAFDSKGLLTVDLQGNEISKIERLAITGLMPETELILDGNQITELPKEVFRPLLMNESHAKGFISLQGNPIECNCRLVWFINDPHLLGSVRGTCEDGTEFANLTLQCRLCDHQCVKREEAGQCIPGSNSSSNVDDCQPEEIC</sequence>
<feature type="non-terminal residue" evidence="3">
    <location>
        <position position="1"/>
    </location>
</feature>
<keyword evidence="4" id="KW-1185">Reference proteome</keyword>
<dbReference type="PANTHER" id="PTHR24366:SF96">
    <property type="entry name" value="LEUCINE RICH REPEAT CONTAINING 53"/>
    <property type="match status" value="1"/>
</dbReference>
<keyword evidence="1" id="KW-0433">Leucine-rich repeat</keyword>
<dbReference type="EMBL" id="CAJPEV010003290">
    <property type="protein sequence ID" value="CAG0899427.1"/>
    <property type="molecule type" value="Genomic_DNA"/>
</dbReference>
<accession>A0A7R9FQH1</accession>
<proteinExistence type="predicted"/>
<dbReference type="InterPro" id="IPR032675">
    <property type="entry name" value="LRR_dom_sf"/>
</dbReference>
<dbReference type="Proteomes" id="UP000677054">
    <property type="component" value="Unassembled WGS sequence"/>
</dbReference>
<dbReference type="SUPFAM" id="SSF52058">
    <property type="entry name" value="L domain-like"/>
    <property type="match status" value="2"/>
</dbReference>
<organism evidence="3">
    <name type="scientific">Darwinula stevensoni</name>
    <dbReference type="NCBI Taxonomy" id="69355"/>
    <lineage>
        <taxon>Eukaryota</taxon>
        <taxon>Metazoa</taxon>
        <taxon>Ecdysozoa</taxon>
        <taxon>Arthropoda</taxon>
        <taxon>Crustacea</taxon>
        <taxon>Oligostraca</taxon>
        <taxon>Ostracoda</taxon>
        <taxon>Podocopa</taxon>
        <taxon>Podocopida</taxon>
        <taxon>Darwinulocopina</taxon>
        <taxon>Darwinuloidea</taxon>
        <taxon>Darwinulidae</taxon>
        <taxon>Darwinula</taxon>
    </lineage>
</organism>
<dbReference type="AlphaFoldDB" id="A0A7R9FQH1"/>
<dbReference type="OrthoDB" id="1600340at2759"/>
<evidence type="ECO:0000313" key="4">
    <source>
        <dbReference type="Proteomes" id="UP000677054"/>
    </source>
</evidence>
<evidence type="ECO:0000313" key="3">
    <source>
        <dbReference type="EMBL" id="CAD7251116.1"/>
    </source>
</evidence>
<evidence type="ECO:0000256" key="2">
    <source>
        <dbReference type="ARBA" id="ARBA00022737"/>
    </source>
</evidence>
<protein>
    <submittedName>
        <fullName evidence="3">Uncharacterized protein</fullName>
    </submittedName>
</protein>
<gene>
    <name evidence="3" type="ORF">DSTB1V02_LOCUS10883</name>
</gene>
<keyword evidence="2" id="KW-0677">Repeat</keyword>
<reference evidence="3" key="1">
    <citation type="submission" date="2020-11" db="EMBL/GenBank/DDBJ databases">
        <authorList>
            <person name="Tran Van P."/>
        </authorList>
    </citation>
    <scope>NUCLEOTIDE SEQUENCE</scope>
</reference>
<name>A0A7R9FQH1_9CRUS</name>
<dbReference type="PANTHER" id="PTHR24366">
    <property type="entry name" value="IG(IMMUNOGLOBULIN) AND LRR(LEUCINE RICH REPEAT) DOMAINS"/>
    <property type="match status" value="1"/>
</dbReference>
<evidence type="ECO:0000256" key="1">
    <source>
        <dbReference type="ARBA" id="ARBA00022614"/>
    </source>
</evidence>
<dbReference type="EMBL" id="LR902807">
    <property type="protein sequence ID" value="CAD7251116.1"/>
    <property type="molecule type" value="Genomic_DNA"/>
</dbReference>